<feature type="transmembrane region" description="Helical" evidence="19">
    <location>
        <begin position="39"/>
        <end position="55"/>
    </location>
</feature>
<evidence type="ECO:0000256" key="14">
    <source>
        <dbReference type="ARBA" id="ARBA00023075"/>
    </source>
</evidence>
<dbReference type="GO" id="GO:0008137">
    <property type="term" value="F:NADH dehydrogenase (ubiquinone) activity"/>
    <property type="evidence" value="ECO:0007669"/>
    <property type="project" value="UniProtKB-EC"/>
</dbReference>
<keyword evidence="15 21" id="KW-0496">Mitochondrion</keyword>
<evidence type="ECO:0000256" key="10">
    <source>
        <dbReference type="ARBA" id="ARBA00022967"/>
    </source>
</evidence>
<comment type="catalytic activity">
    <reaction evidence="18">
        <text>a ubiquinone + NADH + 5 H(+)(in) = a ubiquinol + NAD(+) + 4 H(+)(out)</text>
        <dbReference type="Rhea" id="RHEA:29091"/>
        <dbReference type="Rhea" id="RHEA-COMP:9565"/>
        <dbReference type="Rhea" id="RHEA-COMP:9566"/>
        <dbReference type="ChEBI" id="CHEBI:15378"/>
        <dbReference type="ChEBI" id="CHEBI:16389"/>
        <dbReference type="ChEBI" id="CHEBI:17976"/>
        <dbReference type="ChEBI" id="CHEBI:57540"/>
        <dbReference type="ChEBI" id="CHEBI:57945"/>
        <dbReference type="EC" id="7.1.1.2"/>
    </reaction>
</comment>
<dbReference type="InterPro" id="IPR001750">
    <property type="entry name" value="ND/Mrp_TM"/>
</dbReference>
<keyword evidence="16 19" id="KW-0472">Membrane</keyword>
<keyword evidence="10" id="KW-1278">Translocase</keyword>
<evidence type="ECO:0000313" key="21">
    <source>
        <dbReference type="EMBL" id="QKY89085.1"/>
    </source>
</evidence>
<evidence type="ECO:0000256" key="11">
    <source>
        <dbReference type="ARBA" id="ARBA00022982"/>
    </source>
</evidence>
<dbReference type="GO" id="GO:0006120">
    <property type="term" value="P:mitochondrial electron transport, NADH to ubiquinone"/>
    <property type="evidence" value="ECO:0007669"/>
    <property type="project" value="TreeGrafter"/>
</dbReference>
<name>A0A7S5WYI7_9NEOP</name>
<accession>A0A7S5WYI7</accession>
<evidence type="ECO:0000256" key="6">
    <source>
        <dbReference type="ARBA" id="ARBA00022448"/>
    </source>
</evidence>
<keyword evidence="9" id="KW-0999">Mitochondrion inner membrane</keyword>
<gene>
    <name evidence="21" type="primary">nad2</name>
</gene>
<dbReference type="AlphaFoldDB" id="A0A7S5WYI7"/>
<keyword evidence="14" id="KW-0830">Ubiquinone</keyword>
<evidence type="ECO:0000256" key="5">
    <source>
        <dbReference type="ARBA" id="ARBA00021008"/>
    </source>
</evidence>
<dbReference type="Pfam" id="PF00361">
    <property type="entry name" value="Proton_antipo_M"/>
    <property type="match status" value="1"/>
</dbReference>
<evidence type="ECO:0000256" key="16">
    <source>
        <dbReference type="ARBA" id="ARBA00023136"/>
    </source>
</evidence>
<evidence type="ECO:0000256" key="13">
    <source>
        <dbReference type="ARBA" id="ARBA00023027"/>
    </source>
</evidence>
<feature type="transmembrane region" description="Helical" evidence="19">
    <location>
        <begin position="229"/>
        <end position="250"/>
    </location>
</feature>
<evidence type="ECO:0000256" key="2">
    <source>
        <dbReference type="ARBA" id="ARBA00004448"/>
    </source>
</evidence>
<reference evidence="21" key="1">
    <citation type="journal article" date="2020" name="Gene">
        <title>Structure, gene order, and nucleotide composition of mitochondrial genomes in parasitic lice from Amblycera.</title>
        <authorList>
            <person name="Sweet A.D."/>
            <person name="Johnson K.P."/>
            <person name="Cao Y."/>
            <person name="de Moya R.S."/>
            <person name="Skinner R.K."/>
            <person name="Tan M."/>
            <person name="Virrueta-Herrera S."/>
            <person name="Cameron S.L."/>
        </authorList>
    </citation>
    <scope>NUCLEOTIDE SEQUENCE</scope>
    <source>
        <strain evidence="21">Mccos</strain>
    </source>
</reference>
<feature type="transmembrane region" description="Helical" evidence="19">
    <location>
        <begin position="262"/>
        <end position="282"/>
    </location>
</feature>
<evidence type="ECO:0000256" key="4">
    <source>
        <dbReference type="ARBA" id="ARBA00012944"/>
    </source>
</evidence>
<evidence type="ECO:0000256" key="15">
    <source>
        <dbReference type="ARBA" id="ARBA00023128"/>
    </source>
</evidence>
<feature type="transmembrane region" description="Helical" evidence="19">
    <location>
        <begin position="191"/>
        <end position="209"/>
    </location>
</feature>
<keyword evidence="12 19" id="KW-1133">Transmembrane helix</keyword>
<dbReference type="InterPro" id="IPR050175">
    <property type="entry name" value="Complex_I_Subunit_2"/>
</dbReference>
<feature type="transmembrane region" description="Helical" evidence="19">
    <location>
        <begin position="288"/>
        <end position="306"/>
    </location>
</feature>
<evidence type="ECO:0000259" key="20">
    <source>
        <dbReference type="Pfam" id="PF00361"/>
    </source>
</evidence>
<feature type="transmembrane region" description="Helical" evidence="19">
    <location>
        <begin position="86"/>
        <end position="108"/>
    </location>
</feature>
<evidence type="ECO:0000256" key="8">
    <source>
        <dbReference type="ARBA" id="ARBA00022692"/>
    </source>
</evidence>
<evidence type="ECO:0000256" key="1">
    <source>
        <dbReference type="ARBA" id="ARBA00003257"/>
    </source>
</evidence>
<feature type="transmembrane region" description="Helical" evidence="19">
    <location>
        <begin position="61"/>
        <end position="79"/>
    </location>
</feature>
<keyword evidence="8 19" id="KW-0812">Transmembrane</keyword>
<keyword evidence="6" id="KW-0813">Transport</keyword>
<evidence type="ECO:0000256" key="12">
    <source>
        <dbReference type="ARBA" id="ARBA00022989"/>
    </source>
</evidence>
<keyword evidence="7" id="KW-0679">Respiratory chain</keyword>
<evidence type="ECO:0000256" key="18">
    <source>
        <dbReference type="ARBA" id="ARBA00049551"/>
    </source>
</evidence>
<geneLocation type="mitochondrion" evidence="21"/>
<keyword evidence="11" id="KW-0249">Electron transport</keyword>
<evidence type="ECO:0000256" key="3">
    <source>
        <dbReference type="ARBA" id="ARBA00007012"/>
    </source>
</evidence>
<feature type="domain" description="NADH:quinone oxidoreductase/Mrp antiporter transmembrane" evidence="20">
    <location>
        <begin position="85"/>
        <end position="276"/>
    </location>
</feature>
<dbReference type="PANTHER" id="PTHR46552">
    <property type="entry name" value="NADH-UBIQUINONE OXIDOREDUCTASE CHAIN 2"/>
    <property type="match status" value="1"/>
</dbReference>
<organism evidence="21">
    <name type="scientific">Macrogyropus costalimai</name>
    <dbReference type="NCBI Taxonomy" id="1941320"/>
    <lineage>
        <taxon>Eukaryota</taxon>
        <taxon>Metazoa</taxon>
        <taxon>Ecdysozoa</taxon>
        <taxon>Arthropoda</taxon>
        <taxon>Hexapoda</taxon>
        <taxon>Insecta</taxon>
        <taxon>Pterygota</taxon>
        <taxon>Neoptera</taxon>
        <taxon>Paraneoptera</taxon>
        <taxon>Psocodea</taxon>
        <taxon>Troctomorpha</taxon>
        <taxon>Phthiraptera</taxon>
        <taxon>Amblycera</taxon>
        <taxon>Gyropidae</taxon>
        <taxon>Macrogyropus</taxon>
    </lineage>
</organism>
<dbReference type="PANTHER" id="PTHR46552:SF1">
    <property type="entry name" value="NADH-UBIQUINONE OXIDOREDUCTASE CHAIN 2"/>
    <property type="match status" value="1"/>
</dbReference>
<evidence type="ECO:0000256" key="9">
    <source>
        <dbReference type="ARBA" id="ARBA00022792"/>
    </source>
</evidence>
<comment type="function">
    <text evidence="1">Core subunit of the mitochondrial membrane respiratory chain NADH dehydrogenase (Complex I) that is believed to belong to the minimal assembly required for catalysis. Complex I functions in the transfer of electrons from NADH to the respiratory chain. The immediate electron acceptor for the enzyme is believed to be ubiquinone.</text>
</comment>
<feature type="transmembrane region" description="Helical" evidence="19">
    <location>
        <begin position="120"/>
        <end position="138"/>
    </location>
</feature>
<evidence type="ECO:0000256" key="7">
    <source>
        <dbReference type="ARBA" id="ARBA00022660"/>
    </source>
</evidence>
<keyword evidence="13" id="KW-0520">NAD</keyword>
<dbReference type="EC" id="7.1.1.2" evidence="4"/>
<protein>
    <recommendedName>
        <fullName evidence="5">NADH-ubiquinone oxidoreductase chain 2</fullName>
        <ecNumber evidence="4">7.1.1.2</ecNumber>
    </recommendedName>
    <alternativeName>
        <fullName evidence="17">NADH dehydrogenase subunit 2</fullName>
    </alternativeName>
</protein>
<comment type="similarity">
    <text evidence="3">Belongs to the complex I subunit 2 family.</text>
</comment>
<feature type="transmembrane region" description="Helical" evidence="19">
    <location>
        <begin position="12"/>
        <end position="32"/>
    </location>
</feature>
<evidence type="ECO:0000256" key="19">
    <source>
        <dbReference type="SAM" id="Phobius"/>
    </source>
</evidence>
<dbReference type="EMBL" id="MT644273">
    <property type="protein sequence ID" value="QKY89085.1"/>
    <property type="molecule type" value="Genomic_DNA"/>
</dbReference>
<sequence length="307" mass="36789">MSTFCMMKMFTSYVVFFIVWIFLSLSSFSFFTMKYKLEIMWYIFMSLLVSNQSLYLKSKGFMYFVVHICSSSLLLYSISFLKDSTWFDFLIFVSLYVKMGGYPVSMWMFKFVENLSWKEFYFFLSLVKVIPLSFFIMITPLMEKLAFFLSLSSIGMIHVFRSDSVRQAILASSMVNMSWILVALKFDIKIGIIFFVMYFFWLFFMLFLWKGLGSSFSSMTMSSNSKQTMIIFFFFFFMLMGMPPTTGFFLKIIILEMLLKNSFFVESFLLFILSFIPIFIYLKFLVNYFFIFYYMKSSLNLFLFYLY</sequence>
<comment type="subcellular location">
    <subcellularLocation>
        <location evidence="2">Mitochondrion inner membrane</location>
        <topology evidence="2">Multi-pass membrane protein</topology>
    </subcellularLocation>
</comment>
<proteinExistence type="inferred from homology"/>
<feature type="transmembrane region" description="Helical" evidence="19">
    <location>
        <begin position="167"/>
        <end position="184"/>
    </location>
</feature>
<dbReference type="GO" id="GO:0005743">
    <property type="term" value="C:mitochondrial inner membrane"/>
    <property type="evidence" value="ECO:0007669"/>
    <property type="project" value="UniProtKB-SubCell"/>
</dbReference>
<evidence type="ECO:0000256" key="17">
    <source>
        <dbReference type="ARBA" id="ARBA00031028"/>
    </source>
</evidence>